<dbReference type="Proteomes" id="UP000006462">
    <property type="component" value="Unassembled WGS sequence"/>
</dbReference>
<dbReference type="Pfam" id="PF00881">
    <property type="entry name" value="Nitroreductase"/>
    <property type="match status" value="1"/>
</dbReference>
<organism evidence="4 5">
    <name type="scientific">Pyramidobacter piscolens W5455</name>
    <dbReference type="NCBI Taxonomy" id="352165"/>
    <lineage>
        <taxon>Bacteria</taxon>
        <taxon>Thermotogati</taxon>
        <taxon>Synergistota</taxon>
        <taxon>Synergistia</taxon>
        <taxon>Synergistales</taxon>
        <taxon>Dethiosulfovibrionaceae</taxon>
        <taxon>Pyramidobacter</taxon>
    </lineage>
</organism>
<dbReference type="SUPFAM" id="SSF55469">
    <property type="entry name" value="FMN-dependent nitroreductase-like"/>
    <property type="match status" value="1"/>
</dbReference>
<reference evidence="4 5" key="1">
    <citation type="submission" date="2009-12" db="EMBL/GenBank/DDBJ databases">
        <authorList>
            <person name="Shrivastava S."/>
            <person name="Madupu R."/>
            <person name="Durkin A.S."/>
            <person name="Torralba M."/>
            <person name="Methe B."/>
            <person name="Sutton G.G."/>
            <person name="Strausberg R.L."/>
            <person name="Nelson K.E."/>
        </authorList>
    </citation>
    <scope>NUCLEOTIDE SEQUENCE [LARGE SCALE GENOMIC DNA]</scope>
    <source>
        <strain evidence="4 5">W5455</strain>
    </source>
</reference>
<evidence type="ECO:0000259" key="3">
    <source>
        <dbReference type="Pfam" id="PF00881"/>
    </source>
</evidence>
<dbReference type="PANTHER" id="PTHR43673:SF10">
    <property type="entry name" value="NADH DEHYDROGENASE_NAD(P)H NITROREDUCTASE XCC3605-RELATED"/>
    <property type="match status" value="1"/>
</dbReference>
<dbReference type="EMBL" id="ADFP01000075">
    <property type="protein sequence ID" value="EFB90551.1"/>
    <property type="molecule type" value="Genomic_DNA"/>
</dbReference>
<evidence type="ECO:0000256" key="1">
    <source>
        <dbReference type="ARBA" id="ARBA00007118"/>
    </source>
</evidence>
<proteinExistence type="inferred from homology"/>
<comment type="caution">
    <text evidence="4">The sequence shown here is derived from an EMBL/GenBank/DDBJ whole genome shotgun (WGS) entry which is preliminary data.</text>
</comment>
<protein>
    <submittedName>
        <fullName evidence="4">Nitroreductase family protein</fullName>
    </submittedName>
</protein>
<accession>A0ABM9ZUG9</accession>
<evidence type="ECO:0000313" key="4">
    <source>
        <dbReference type="EMBL" id="EFB90551.1"/>
    </source>
</evidence>
<name>A0ABM9ZUG9_9BACT</name>
<dbReference type="Gene3D" id="3.40.109.10">
    <property type="entry name" value="NADH Oxidase"/>
    <property type="match status" value="1"/>
</dbReference>
<keyword evidence="2" id="KW-0560">Oxidoreductase</keyword>
<dbReference type="InterPro" id="IPR000415">
    <property type="entry name" value="Nitroreductase-like"/>
</dbReference>
<feature type="domain" description="Nitroreductase" evidence="3">
    <location>
        <begin position="7"/>
        <end position="160"/>
    </location>
</feature>
<dbReference type="PANTHER" id="PTHR43673">
    <property type="entry name" value="NAD(P)H NITROREDUCTASE YDGI-RELATED"/>
    <property type="match status" value="1"/>
</dbReference>
<gene>
    <name evidence="4" type="ORF">HMPREF7215_1882</name>
</gene>
<keyword evidence="5" id="KW-1185">Reference proteome</keyword>
<dbReference type="InterPro" id="IPR029479">
    <property type="entry name" value="Nitroreductase"/>
</dbReference>
<evidence type="ECO:0000313" key="5">
    <source>
        <dbReference type="Proteomes" id="UP000006462"/>
    </source>
</evidence>
<dbReference type="RefSeq" id="WP_009165027.1">
    <property type="nucleotide sequence ID" value="NZ_ADFP01000075.1"/>
</dbReference>
<evidence type="ECO:0000256" key="2">
    <source>
        <dbReference type="ARBA" id="ARBA00023002"/>
    </source>
</evidence>
<sequence>MEALECIRERRSVRRFSDAPVTREEIKHIVDTARFAPTWKDSQTVRYMAVLDPALKGRIAAEGLMGFERNAQIVAGASALILLITLDGVSGYDKDGVPSTSKGSHWQSFDAGLAAEAFCLAAHEAGLGTVIMGVFDNDDVCRLAALPEGQSVSALIALGRPAETPAARPRKSVEELLIWR</sequence>
<comment type="similarity">
    <text evidence="1">Belongs to the nitroreductase family.</text>
</comment>